<evidence type="ECO:0008006" key="3">
    <source>
        <dbReference type="Google" id="ProtNLM"/>
    </source>
</evidence>
<dbReference type="EMBL" id="CACVAX010000034">
    <property type="protein sequence ID" value="CAA6811644.1"/>
    <property type="molecule type" value="Genomic_DNA"/>
</dbReference>
<organism evidence="2">
    <name type="scientific">uncultured Sulfurovum sp</name>
    <dbReference type="NCBI Taxonomy" id="269237"/>
    <lineage>
        <taxon>Bacteria</taxon>
        <taxon>Pseudomonadati</taxon>
        <taxon>Campylobacterota</taxon>
        <taxon>Epsilonproteobacteria</taxon>
        <taxon>Campylobacterales</taxon>
        <taxon>Sulfurovaceae</taxon>
        <taxon>Sulfurovum</taxon>
        <taxon>environmental samples</taxon>
    </lineage>
</organism>
<evidence type="ECO:0000313" key="2">
    <source>
        <dbReference type="EMBL" id="CAA6811644.1"/>
    </source>
</evidence>
<keyword evidence="1" id="KW-1133">Transmembrane helix</keyword>
<keyword evidence="1" id="KW-0812">Transmembrane</keyword>
<feature type="transmembrane region" description="Helical" evidence="1">
    <location>
        <begin position="6"/>
        <end position="25"/>
    </location>
</feature>
<feature type="transmembrane region" description="Helical" evidence="1">
    <location>
        <begin position="218"/>
        <end position="235"/>
    </location>
</feature>
<feature type="transmembrane region" description="Helical" evidence="1">
    <location>
        <begin position="114"/>
        <end position="132"/>
    </location>
</feature>
<reference evidence="2" key="1">
    <citation type="submission" date="2020-01" db="EMBL/GenBank/DDBJ databases">
        <authorList>
            <person name="Meier V. D."/>
            <person name="Meier V D."/>
        </authorList>
    </citation>
    <scope>NUCLEOTIDE SEQUENCE</scope>
    <source>
        <strain evidence="2">HLG_WM_MAG_04</strain>
    </source>
</reference>
<feature type="transmembrane region" description="Helical" evidence="1">
    <location>
        <begin position="92"/>
        <end position="108"/>
    </location>
</feature>
<accession>A0A6S6SZY4</accession>
<proteinExistence type="predicted"/>
<dbReference type="AlphaFoldDB" id="A0A6S6SZY4"/>
<gene>
    <name evidence="2" type="ORF">HELGO_WM5446</name>
</gene>
<dbReference type="Pfam" id="PF04403">
    <property type="entry name" value="PqiA"/>
    <property type="match status" value="1"/>
</dbReference>
<feature type="transmembrane region" description="Helical" evidence="1">
    <location>
        <begin position="172"/>
        <end position="198"/>
    </location>
</feature>
<feature type="transmembrane region" description="Helical" evidence="1">
    <location>
        <begin position="247"/>
        <end position="270"/>
    </location>
</feature>
<keyword evidence="1" id="KW-0472">Membrane</keyword>
<protein>
    <recommendedName>
        <fullName evidence="3">Paraquat-inducible protein A</fullName>
    </recommendedName>
</protein>
<dbReference type="InterPro" id="IPR007498">
    <property type="entry name" value="PqiA-like"/>
</dbReference>
<name>A0A6S6SZY4_9BACT</name>
<sequence>MHKLIQPLKILIMFGLLFLMSYFGFKTYQEAKKYEVYTTNIAAVGDANSLAHERIDAFTEIISLGLVKNETKVAFSKLKDKQLSAKIQSQQYFYYFLISLGMVTLFTFTCTIRVAAMSLSAATFISLIYGLLNPILMVTIQKEVEYLGNVILSFESKGIIGSISKLYESGELAVSFTILLFSILLPVVKSLTLTFMLIFHQSSWNSKLVAFFKHIGKWSMLDVFVVATFLVYFTSNTGGISQAEIQVGLYFFLIYVILSMITAILTHNLLESTHENETKSPSLHPYDLKRL</sequence>
<evidence type="ECO:0000256" key="1">
    <source>
        <dbReference type="SAM" id="Phobius"/>
    </source>
</evidence>